<keyword evidence="1" id="KW-1133">Transmembrane helix</keyword>
<evidence type="ECO:0000256" key="2">
    <source>
        <dbReference type="SAM" id="SignalP"/>
    </source>
</evidence>
<dbReference type="Pfam" id="PF07589">
    <property type="entry name" value="PEP-CTERM"/>
    <property type="match status" value="1"/>
</dbReference>
<keyword evidence="1" id="KW-0472">Membrane</keyword>
<feature type="domain" description="Ice-binding protein C-terminal" evidence="3">
    <location>
        <begin position="289"/>
        <end position="312"/>
    </location>
</feature>
<dbReference type="NCBIfam" id="TIGR02595">
    <property type="entry name" value="PEP_CTERM"/>
    <property type="match status" value="1"/>
</dbReference>
<evidence type="ECO:0000313" key="4">
    <source>
        <dbReference type="EMBL" id="ARO86998.1"/>
    </source>
</evidence>
<dbReference type="NCBIfam" id="NF033554">
    <property type="entry name" value="floc_PepA"/>
    <property type="match status" value="1"/>
</dbReference>
<feature type="transmembrane region" description="Helical" evidence="1">
    <location>
        <begin position="293"/>
        <end position="310"/>
    </location>
</feature>
<dbReference type="KEGG" id="nlc:EBAPG3_003980"/>
<dbReference type="AlphaFoldDB" id="A0A1W6SMG3"/>
<dbReference type="Proteomes" id="UP000012179">
    <property type="component" value="Chromosome"/>
</dbReference>
<organism evidence="4 5">
    <name type="scientific">Nitrosospira lacus</name>
    <dbReference type="NCBI Taxonomy" id="1288494"/>
    <lineage>
        <taxon>Bacteria</taxon>
        <taxon>Pseudomonadati</taxon>
        <taxon>Pseudomonadota</taxon>
        <taxon>Betaproteobacteria</taxon>
        <taxon>Nitrosomonadales</taxon>
        <taxon>Nitrosomonadaceae</taxon>
        <taxon>Nitrosospira</taxon>
    </lineage>
</organism>
<keyword evidence="2" id="KW-0732">Signal</keyword>
<keyword evidence="5" id="KW-1185">Reference proteome</keyword>
<dbReference type="eggNOG" id="ENOG5033A5T">
    <property type="taxonomic scope" value="Bacteria"/>
</dbReference>
<evidence type="ECO:0000256" key="1">
    <source>
        <dbReference type="SAM" id="Phobius"/>
    </source>
</evidence>
<gene>
    <name evidence="4" type="ORF">EBAPG3_003980</name>
</gene>
<sequence length="317" mass="31737">MKMEIQMTKKVCALAIAGIFGGMMATAQAAPYVGTLDTRAAANVNNAVGEGAGTEPAAPSATGGDGLLQTFTGFDWHSNGAGFVQGYGFSGGGHAVGDTDSFTITTQFFAGSIGSSTTTPDLRVATPGPSVGTYEYTAIGQLLETATVTSVDGGGNVTGISIVTNAGGFFNIYFDISPDANPVAGTGFFDGTPIISGVFSGGLSSFSASGSIPTPGVIGVGGGTVFGVVTSVNNTYVNPTMVGTEVGTTLNFPGTTGAFTRPAFINGIATGVNTGSDFVLQTDAFQTFSIPEPGSIALIGLGLVGFGFMSRRNRKQG</sequence>
<protein>
    <recommendedName>
        <fullName evidence="3">Ice-binding protein C-terminal domain-containing protein</fullName>
    </recommendedName>
</protein>
<keyword evidence="1" id="KW-0812">Transmembrane</keyword>
<accession>A0A1W6SMG3</accession>
<dbReference type="InterPro" id="IPR013424">
    <property type="entry name" value="Ice-binding_C"/>
</dbReference>
<feature type="signal peptide" evidence="2">
    <location>
        <begin position="1"/>
        <end position="29"/>
    </location>
</feature>
<dbReference type="EMBL" id="CP021106">
    <property type="protein sequence ID" value="ARO86998.1"/>
    <property type="molecule type" value="Genomic_DNA"/>
</dbReference>
<evidence type="ECO:0000259" key="3">
    <source>
        <dbReference type="Pfam" id="PF07589"/>
    </source>
</evidence>
<proteinExistence type="predicted"/>
<reference evidence="4 5" key="1">
    <citation type="journal article" date="2015" name="Int. J. Syst. Evol. Microbiol.">
        <title>Nitrosospira lacus sp. nov., a psychrotolerant, ammonia-oxidizing bacterium from sandy lake sediment.</title>
        <authorList>
            <person name="Urakawa H."/>
            <person name="Garcia J.C."/>
            <person name="Nielsen J.L."/>
            <person name="Le V.Q."/>
            <person name="Kozlowski J.A."/>
            <person name="Stein L.Y."/>
            <person name="Lim C.K."/>
            <person name="Pommerening-Roser A."/>
            <person name="Martens-Habbena W."/>
            <person name="Stahl D.A."/>
            <person name="Klotz M.G."/>
        </authorList>
    </citation>
    <scope>NUCLEOTIDE SEQUENCE [LARGE SCALE GENOMIC DNA]</scope>
    <source>
        <strain evidence="4 5">APG3</strain>
    </source>
</reference>
<feature type="chain" id="PRO_5012258568" description="Ice-binding protein C-terminal domain-containing protein" evidence="2">
    <location>
        <begin position="30"/>
        <end position="317"/>
    </location>
</feature>
<evidence type="ECO:0000313" key="5">
    <source>
        <dbReference type="Proteomes" id="UP000012179"/>
    </source>
</evidence>
<name>A0A1W6SMG3_9PROT</name>